<evidence type="ECO:0000313" key="3">
    <source>
        <dbReference type="Proteomes" id="UP000034883"/>
    </source>
</evidence>
<feature type="compositionally biased region" description="Basic residues" evidence="1">
    <location>
        <begin position="253"/>
        <end position="265"/>
    </location>
</feature>
<dbReference type="EMBL" id="CP011125">
    <property type="protein sequence ID" value="AKF07859.1"/>
    <property type="molecule type" value="Genomic_DNA"/>
</dbReference>
<dbReference type="STRING" id="927083.DB32_005008"/>
<feature type="compositionally biased region" description="Basic and acidic residues" evidence="1">
    <location>
        <begin position="266"/>
        <end position="285"/>
    </location>
</feature>
<dbReference type="AlphaFoldDB" id="A0A0F6SG06"/>
<evidence type="ECO:0000256" key="1">
    <source>
        <dbReference type="SAM" id="MobiDB-lite"/>
    </source>
</evidence>
<feature type="compositionally biased region" description="Low complexity" evidence="1">
    <location>
        <begin position="292"/>
        <end position="303"/>
    </location>
</feature>
<accession>A0A0F6SG06</accession>
<gene>
    <name evidence="2" type="ORF">DB32_005008</name>
</gene>
<dbReference type="Proteomes" id="UP000034883">
    <property type="component" value="Chromosome"/>
</dbReference>
<proteinExistence type="predicted"/>
<evidence type="ECO:0000313" key="2">
    <source>
        <dbReference type="EMBL" id="AKF07859.1"/>
    </source>
</evidence>
<keyword evidence="3" id="KW-1185">Reference proteome</keyword>
<organism evidence="2 3">
    <name type="scientific">Sandaracinus amylolyticus</name>
    <dbReference type="NCBI Taxonomy" id="927083"/>
    <lineage>
        <taxon>Bacteria</taxon>
        <taxon>Pseudomonadati</taxon>
        <taxon>Myxococcota</taxon>
        <taxon>Polyangia</taxon>
        <taxon>Polyangiales</taxon>
        <taxon>Sandaracinaceae</taxon>
        <taxon>Sandaracinus</taxon>
    </lineage>
</organism>
<feature type="region of interest" description="Disordered" evidence="1">
    <location>
        <begin position="241"/>
        <end position="309"/>
    </location>
</feature>
<reference evidence="2 3" key="1">
    <citation type="submission" date="2015-03" db="EMBL/GenBank/DDBJ databases">
        <title>Genome assembly of Sandaracinus amylolyticus DSM 53668.</title>
        <authorList>
            <person name="Sharma G."/>
            <person name="Subramanian S."/>
        </authorList>
    </citation>
    <scope>NUCLEOTIDE SEQUENCE [LARGE SCALE GENOMIC DNA]</scope>
    <source>
        <strain evidence="2 3">DSM 53668</strain>
    </source>
</reference>
<protein>
    <submittedName>
        <fullName evidence="2">Uncharacterized protein</fullName>
    </submittedName>
</protein>
<dbReference type="KEGG" id="samy:DB32_005008"/>
<name>A0A0F6SG06_9BACT</name>
<sequence length="309" mass="34277">MRRDPSRDRLRQRGVLCDRPGHAGVADRRRACVRRPLAVAARVAGLGREHVIHDHAARLERGHARDGLDGLQLERRLDRALALGEQRVARARPEVVRGAQLELGARARAHVDHAHRDLRVAVRAAREALRALAHEEPRTEARDRHEIVVERREPFRVERLEQHALLSGRERGRDEPRARALVTAGRAGVVLLELVARREHHRLALALDHDQRAPRCHDEPRALGARLAARIDPGRAHLALGRLAPHQPAALGRRGRDRVGRGRSRPARDEREGGGGEGEGAHGDARPICTESADPSPDSFADSWAIPNG</sequence>